<dbReference type="KEGG" id="ccjz:ccrud_02745"/>
<feature type="chain" id="PRO_5007999773" evidence="2">
    <location>
        <begin position="34"/>
        <end position="388"/>
    </location>
</feature>
<keyword evidence="2" id="KW-0732">Signal</keyword>
<dbReference type="Gene3D" id="1.50.10.20">
    <property type="match status" value="1"/>
</dbReference>
<dbReference type="STRING" id="1652495.ccrud_02745"/>
<dbReference type="InterPro" id="IPR008930">
    <property type="entry name" value="Terpenoid_cyclase/PrenylTrfase"/>
</dbReference>
<organism evidence="3 4">
    <name type="scientific">Corynebacterium crudilactis</name>
    <dbReference type="NCBI Taxonomy" id="1652495"/>
    <lineage>
        <taxon>Bacteria</taxon>
        <taxon>Bacillati</taxon>
        <taxon>Actinomycetota</taxon>
        <taxon>Actinomycetes</taxon>
        <taxon>Mycobacteriales</taxon>
        <taxon>Corynebacteriaceae</taxon>
        <taxon>Corynebacterium</taxon>
    </lineage>
</organism>
<name>A0A172QRB7_9CORY</name>
<dbReference type="SUPFAM" id="SSF48239">
    <property type="entry name" value="Terpenoid cyclases/Protein prenyltransferases"/>
    <property type="match status" value="1"/>
</dbReference>
<reference evidence="3 4" key="1">
    <citation type="submission" date="2016-05" db="EMBL/GenBank/DDBJ databases">
        <title>Complete genome sequence of Corynebacterium crudilactis, a new Corynebacterium species isolated from raw cow's milk.</title>
        <authorList>
            <person name="Christian R."/>
            <person name="Zimmermann J."/>
            <person name="Lipski A."/>
            <person name="Kalinowski J."/>
        </authorList>
    </citation>
    <scope>NUCLEOTIDE SEQUENCE [LARGE SCALE GENOMIC DNA]</scope>
    <source>
        <strain evidence="3 4">JZ16</strain>
    </source>
</reference>
<dbReference type="EMBL" id="CP015622">
    <property type="protein sequence ID" value="ANE03233.1"/>
    <property type="molecule type" value="Genomic_DNA"/>
</dbReference>
<dbReference type="OrthoDB" id="4403283at2"/>
<accession>A0A172QRB7</accession>
<evidence type="ECO:0000256" key="2">
    <source>
        <dbReference type="SAM" id="SignalP"/>
    </source>
</evidence>
<protein>
    <submittedName>
        <fullName evidence="3">Uncharacterized protein</fullName>
    </submittedName>
</protein>
<evidence type="ECO:0000313" key="3">
    <source>
        <dbReference type="EMBL" id="ANE03233.1"/>
    </source>
</evidence>
<keyword evidence="4" id="KW-1185">Reference proteome</keyword>
<feature type="signal peptide" evidence="2">
    <location>
        <begin position="1"/>
        <end position="33"/>
    </location>
</feature>
<keyword evidence="1" id="KW-0812">Transmembrane</keyword>
<gene>
    <name evidence="3" type="ORF">ccrud_02745</name>
</gene>
<dbReference type="AlphaFoldDB" id="A0A172QRB7"/>
<dbReference type="RefSeq" id="WP_066564527.1">
    <property type="nucleotide sequence ID" value="NZ_CP015622.1"/>
</dbReference>
<keyword evidence="1" id="KW-1133">Transmembrane helix</keyword>
<sequence>MAHLRGTRTIRWSAATVALATGVSFLAPQVVSAQDAPAEVQLATQFIEKEFAAANGLIPGPAGTPDIGLNQDLLMSLHALNPDSLEIDSAYRAIAPELEGYFSNADSISSDRLAKTVAFQASLGVRDSDFIAQLVSTVQENGQIKNLNNGEASSAINNFSQAWGVLALHRVGETEAAERATDFLETQVCPDGGVQLASAIEPTCNITDSDVTAMVAQALTLANGAQDPTTQATLNYLVTTMDETGGVKNIFTGVNSNSTGVVSSAFALAGDKQNYLKARGYLASVQFGEDADPSIQGAFAFNAKGTENSPVLSDQIRRATSQAALGFAGGNYANAELIIIPDPEVPTPPADSDGSTAGIGGAGIIIAILAVLAAIAGVMGPMLANLQF</sequence>
<evidence type="ECO:0000313" key="4">
    <source>
        <dbReference type="Proteomes" id="UP000076929"/>
    </source>
</evidence>
<feature type="transmembrane region" description="Helical" evidence="1">
    <location>
        <begin position="359"/>
        <end position="384"/>
    </location>
</feature>
<evidence type="ECO:0000256" key="1">
    <source>
        <dbReference type="SAM" id="Phobius"/>
    </source>
</evidence>
<dbReference type="Proteomes" id="UP000076929">
    <property type="component" value="Chromosome"/>
</dbReference>
<proteinExistence type="predicted"/>
<keyword evidence="1" id="KW-0472">Membrane</keyword>